<organism evidence="1 2">
    <name type="scientific">Rhamnusium bicolor</name>
    <dbReference type="NCBI Taxonomy" id="1586634"/>
    <lineage>
        <taxon>Eukaryota</taxon>
        <taxon>Metazoa</taxon>
        <taxon>Ecdysozoa</taxon>
        <taxon>Arthropoda</taxon>
        <taxon>Hexapoda</taxon>
        <taxon>Insecta</taxon>
        <taxon>Pterygota</taxon>
        <taxon>Neoptera</taxon>
        <taxon>Endopterygota</taxon>
        <taxon>Coleoptera</taxon>
        <taxon>Polyphaga</taxon>
        <taxon>Cucujiformia</taxon>
        <taxon>Chrysomeloidea</taxon>
        <taxon>Cerambycidae</taxon>
        <taxon>Lepturinae</taxon>
        <taxon>Rhagiini</taxon>
        <taxon>Rhamnusium</taxon>
    </lineage>
</organism>
<dbReference type="GO" id="GO:0003676">
    <property type="term" value="F:nucleic acid binding"/>
    <property type="evidence" value="ECO:0007669"/>
    <property type="project" value="InterPro"/>
</dbReference>
<dbReference type="InterPro" id="IPR036397">
    <property type="entry name" value="RNaseH_sf"/>
</dbReference>
<comment type="caution">
    <text evidence="1">The sequence shown here is derived from an EMBL/GenBank/DDBJ whole genome shotgun (WGS) entry which is preliminary data.</text>
</comment>
<dbReference type="EMBL" id="JANEYF010000147">
    <property type="protein sequence ID" value="KAJ8971896.1"/>
    <property type="molecule type" value="Genomic_DNA"/>
</dbReference>
<sequence>MLGFQKFFQQFKVPKIWFNARYHPQVNPTKRVKRVLVTAISSYILDNQRVWDENLPEIAQALRLAKHDFTQVSPAYLVFGRHVPVSEDFYTSDTFAVKNNLFWTKDMSLLPEMYDEVKKRLHIAYKTSAKQYNLRKRPLRFSLADTV</sequence>
<evidence type="ECO:0000313" key="1">
    <source>
        <dbReference type="EMBL" id="KAJ8971896.1"/>
    </source>
</evidence>
<protein>
    <submittedName>
        <fullName evidence="1">Uncharacterized protein</fullName>
    </submittedName>
</protein>
<evidence type="ECO:0000313" key="2">
    <source>
        <dbReference type="Proteomes" id="UP001162156"/>
    </source>
</evidence>
<dbReference type="Proteomes" id="UP001162156">
    <property type="component" value="Unassembled WGS sequence"/>
</dbReference>
<name>A0AAV8ZX01_9CUCU</name>
<proteinExistence type="predicted"/>
<gene>
    <name evidence="1" type="ORF">NQ314_000509</name>
</gene>
<accession>A0AAV8ZX01</accession>
<reference evidence="1" key="1">
    <citation type="journal article" date="2023" name="Insect Mol. Biol.">
        <title>Genome sequencing provides insights into the evolution of gene families encoding plant cell wall-degrading enzymes in longhorned beetles.</title>
        <authorList>
            <person name="Shin N.R."/>
            <person name="Okamura Y."/>
            <person name="Kirsch R."/>
            <person name="Pauchet Y."/>
        </authorList>
    </citation>
    <scope>NUCLEOTIDE SEQUENCE</scope>
    <source>
        <strain evidence="1">RBIC_L_NR</strain>
    </source>
</reference>
<dbReference type="AlphaFoldDB" id="A0AAV8ZX01"/>
<keyword evidence="2" id="KW-1185">Reference proteome</keyword>
<dbReference type="Gene3D" id="3.30.420.10">
    <property type="entry name" value="Ribonuclease H-like superfamily/Ribonuclease H"/>
    <property type="match status" value="1"/>
</dbReference>